<evidence type="ECO:0000256" key="3">
    <source>
        <dbReference type="ARBA" id="ARBA00022989"/>
    </source>
</evidence>
<sequence>MISSLKSISLILLCLHYSALTILLHLSRINHSSHSSYRPSSAVVLTELFKLIISFSLACRDSLIQFNHQLKTSSHSQFNLDSVNLDQSQNHHNSQNINSNLILSSINQVDHHQIQSNHSSEKIRQRTFSSDLETSPNSNGKRKRSTNQTQNLIDLKQDNFIFNSFNSAQIDSLNPTQLTPQLNQINLNSIPVWCHIYQHLHSSIFSPRWWLLSIPAILFVIQNNLQYLAASNLSVPLFQITYQLKILTTAICSVFLLKRALKITQWIALIFLTFGVAIVQLHTQTSSPINQASQTEQQSHSNKMNQSLGLIAVLLACLSSGFASVYFERAIKSAKKPSTIHPSTAPTQLEPSTTIWIRNIQLSIFGFLSSLLIVLFEDYFSHKSHPSIYYHLNGFRGGLIATRSIAWFKDFFQGFSTLTWLVIFFQVTGGLLNALVINCQNSKRQSIACKWACRCLQRGICIFALLYYGERTFMYNPFLTNP</sequence>
<dbReference type="Pfam" id="PF04142">
    <property type="entry name" value="Nuc_sug_transp"/>
    <property type="match status" value="3"/>
</dbReference>
<dbReference type="Proteomes" id="UP000765509">
    <property type="component" value="Unassembled WGS sequence"/>
</dbReference>
<feature type="transmembrane region" description="Helical" evidence="6">
    <location>
        <begin position="418"/>
        <end position="439"/>
    </location>
</feature>
<feature type="transmembrane region" description="Helical" evidence="6">
    <location>
        <begin position="240"/>
        <end position="257"/>
    </location>
</feature>
<gene>
    <name evidence="7" type="ORF">O181_046676</name>
</gene>
<keyword evidence="4 6" id="KW-0472">Membrane</keyword>
<dbReference type="InterPro" id="IPR037185">
    <property type="entry name" value="EmrE-like"/>
</dbReference>
<feature type="compositionally biased region" description="Polar residues" evidence="5">
    <location>
        <begin position="126"/>
        <end position="139"/>
    </location>
</feature>
<dbReference type="GO" id="GO:0015165">
    <property type="term" value="F:pyrimidine nucleotide-sugar transmembrane transporter activity"/>
    <property type="evidence" value="ECO:0007669"/>
    <property type="project" value="InterPro"/>
</dbReference>
<feature type="transmembrane region" description="Helical" evidence="6">
    <location>
        <begin position="356"/>
        <end position="376"/>
    </location>
</feature>
<evidence type="ECO:0000313" key="7">
    <source>
        <dbReference type="EMBL" id="MBW0506961.1"/>
    </source>
</evidence>
<feature type="transmembrane region" description="Helical" evidence="6">
    <location>
        <begin position="308"/>
        <end position="327"/>
    </location>
</feature>
<protein>
    <submittedName>
        <fullName evidence="7">Uncharacterized protein</fullName>
    </submittedName>
</protein>
<feature type="transmembrane region" description="Helical" evidence="6">
    <location>
        <begin position="7"/>
        <end position="27"/>
    </location>
</feature>
<name>A0A9Q3DUN8_9BASI</name>
<dbReference type="GO" id="GO:0000139">
    <property type="term" value="C:Golgi membrane"/>
    <property type="evidence" value="ECO:0007669"/>
    <property type="project" value="InterPro"/>
</dbReference>
<feature type="compositionally biased region" description="Basic and acidic residues" evidence="5">
    <location>
        <begin position="114"/>
        <end position="124"/>
    </location>
</feature>
<dbReference type="OrthoDB" id="408493at2759"/>
<feature type="transmembrane region" description="Helical" evidence="6">
    <location>
        <begin position="266"/>
        <end position="283"/>
    </location>
</feature>
<proteinExistence type="predicted"/>
<organism evidence="7 8">
    <name type="scientific">Austropuccinia psidii MF-1</name>
    <dbReference type="NCBI Taxonomy" id="1389203"/>
    <lineage>
        <taxon>Eukaryota</taxon>
        <taxon>Fungi</taxon>
        <taxon>Dikarya</taxon>
        <taxon>Basidiomycota</taxon>
        <taxon>Pucciniomycotina</taxon>
        <taxon>Pucciniomycetes</taxon>
        <taxon>Pucciniales</taxon>
        <taxon>Sphaerophragmiaceae</taxon>
        <taxon>Austropuccinia</taxon>
    </lineage>
</organism>
<dbReference type="AlphaFoldDB" id="A0A9Q3DUN8"/>
<reference evidence="7" key="1">
    <citation type="submission" date="2021-03" db="EMBL/GenBank/DDBJ databases">
        <title>Draft genome sequence of rust myrtle Austropuccinia psidii MF-1, a brazilian biotype.</title>
        <authorList>
            <person name="Quecine M.C."/>
            <person name="Pachon D.M.R."/>
            <person name="Bonatelli M.L."/>
            <person name="Correr F.H."/>
            <person name="Franceschini L.M."/>
            <person name="Leite T.F."/>
            <person name="Margarido G.R.A."/>
            <person name="Almeida C.A."/>
            <person name="Ferrarezi J.A."/>
            <person name="Labate C.A."/>
        </authorList>
    </citation>
    <scope>NUCLEOTIDE SEQUENCE</scope>
    <source>
        <strain evidence="7">MF-1</strain>
    </source>
</reference>
<feature type="region of interest" description="Disordered" evidence="5">
    <location>
        <begin position="114"/>
        <end position="148"/>
    </location>
</feature>
<keyword evidence="2 6" id="KW-0812">Transmembrane</keyword>
<dbReference type="InterPro" id="IPR007271">
    <property type="entry name" value="Nuc_sug_transpt"/>
</dbReference>
<keyword evidence="3 6" id="KW-1133">Transmembrane helix</keyword>
<evidence type="ECO:0000256" key="6">
    <source>
        <dbReference type="SAM" id="Phobius"/>
    </source>
</evidence>
<keyword evidence="8" id="KW-1185">Reference proteome</keyword>
<feature type="transmembrane region" description="Helical" evidence="6">
    <location>
        <begin position="209"/>
        <end position="228"/>
    </location>
</feature>
<dbReference type="EMBL" id="AVOT02019431">
    <property type="protein sequence ID" value="MBW0506961.1"/>
    <property type="molecule type" value="Genomic_DNA"/>
</dbReference>
<evidence type="ECO:0000313" key="8">
    <source>
        <dbReference type="Proteomes" id="UP000765509"/>
    </source>
</evidence>
<comment type="caution">
    <text evidence="7">The sequence shown here is derived from an EMBL/GenBank/DDBJ whole genome shotgun (WGS) entry which is preliminary data.</text>
</comment>
<comment type="subcellular location">
    <subcellularLocation>
        <location evidence="1">Membrane</location>
        <topology evidence="1">Multi-pass membrane protein</topology>
    </subcellularLocation>
</comment>
<evidence type="ECO:0000256" key="4">
    <source>
        <dbReference type="ARBA" id="ARBA00023136"/>
    </source>
</evidence>
<dbReference type="NCBIfam" id="TIGR00803">
    <property type="entry name" value="nst"/>
    <property type="match status" value="1"/>
</dbReference>
<evidence type="ECO:0000256" key="1">
    <source>
        <dbReference type="ARBA" id="ARBA00004141"/>
    </source>
</evidence>
<dbReference type="PANTHER" id="PTHR10231">
    <property type="entry name" value="NUCLEOTIDE-SUGAR TRANSMEMBRANE TRANSPORTER"/>
    <property type="match status" value="1"/>
</dbReference>
<feature type="transmembrane region" description="Helical" evidence="6">
    <location>
        <begin position="39"/>
        <end position="59"/>
    </location>
</feature>
<dbReference type="SUPFAM" id="SSF103481">
    <property type="entry name" value="Multidrug resistance efflux transporter EmrE"/>
    <property type="match status" value="1"/>
</dbReference>
<accession>A0A9Q3DUN8</accession>
<evidence type="ECO:0000256" key="5">
    <source>
        <dbReference type="SAM" id="MobiDB-lite"/>
    </source>
</evidence>
<evidence type="ECO:0000256" key="2">
    <source>
        <dbReference type="ARBA" id="ARBA00022692"/>
    </source>
</evidence>